<comment type="caution">
    <text evidence="8">The sequence shown here is derived from an EMBL/GenBank/DDBJ whole genome shotgun (WGS) entry which is preliminary data.</text>
</comment>
<organism evidence="8 9">
    <name type="scientific">Saccharibacter floricola DSM 15669</name>
    <dbReference type="NCBI Taxonomy" id="1123227"/>
    <lineage>
        <taxon>Bacteria</taxon>
        <taxon>Pseudomonadati</taxon>
        <taxon>Pseudomonadota</taxon>
        <taxon>Alphaproteobacteria</taxon>
        <taxon>Acetobacterales</taxon>
        <taxon>Acetobacteraceae</taxon>
        <taxon>Saccharibacter</taxon>
    </lineage>
</organism>
<keyword evidence="4" id="KW-0227">DNA damage</keyword>
<keyword evidence="2 8" id="KW-0489">Methyltransferase</keyword>
<dbReference type="EMBL" id="BAQD01000003">
    <property type="protein sequence ID" value="GBQ05186.1"/>
    <property type="molecule type" value="Genomic_DNA"/>
</dbReference>
<evidence type="ECO:0000256" key="1">
    <source>
        <dbReference type="ARBA" id="ARBA00001286"/>
    </source>
</evidence>
<comment type="catalytic activity">
    <reaction evidence="1">
        <text>a 4-O-methyl-thymidine in DNA + L-cysteinyl-[protein] = a thymidine in DNA + S-methyl-L-cysteinyl-[protein]</text>
        <dbReference type="Rhea" id="RHEA:53428"/>
        <dbReference type="Rhea" id="RHEA-COMP:10131"/>
        <dbReference type="Rhea" id="RHEA-COMP:10132"/>
        <dbReference type="Rhea" id="RHEA-COMP:13555"/>
        <dbReference type="Rhea" id="RHEA-COMP:13556"/>
        <dbReference type="ChEBI" id="CHEBI:29950"/>
        <dbReference type="ChEBI" id="CHEBI:82612"/>
        <dbReference type="ChEBI" id="CHEBI:137386"/>
        <dbReference type="ChEBI" id="CHEBI:137387"/>
        <dbReference type="EC" id="2.1.1.63"/>
    </reaction>
</comment>
<dbReference type="GO" id="GO:0032259">
    <property type="term" value="P:methylation"/>
    <property type="evidence" value="ECO:0007669"/>
    <property type="project" value="UniProtKB-KW"/>
</dbReference>
<dbReference type="CDD" id="cd06445">
    <property type="entry name" value="ATase"/>
    <property type="match status" value="1"/>
</dbReference>
<dbReference type="Pfam" id="PF01035">
    <property type="entry name" value="DNA_binding_1"/>
    <property type="match status" value="1"/>
</dbReference>
<evidence type="ECO:0000256" key="6">
    <source>
        <dbReference type="ARBA" id="ARBA00049348"/>
    </source>
</evidence>
<reference evidence="8" key="1">
    <citation type="submission" date="2013-04" db="EMBL/GenBank/DDBJ databases">
        <title>The genome sequencing project of 58 acetic acid bacteria.</title>
        <authorList>
            <person name="Okamoto-Kainuma A."/>
            <person name="Ishikawa M."/>
            <person name="Umino S."/>
            <person name="Koizumi Y."/>
            <person name="Shiwa Y."/>
            <person name="Yoshikawa H."/>
            <person name="Matsutani M."/>
            <person name="Matsushita K."/>
        </authorList>
    </citation>
    <scope>NUCLEOTIDE SEQUENCE</scope>
    <source>
        <strain evidence="8">DSM 15669</strain>
    </source>
</reference>
<evidence type="ECO:0000256" key="2">
    <source>
        <dbReference type="ARBA" id="ARBA00022603"/>
    </source>
</evidence>
<sequence>MAQLSFHIPLGTITLSEDDGHIVSLDEGWGRDQTETPLLVRARTLLQDYFDAVTVDLSSLPVRPYGTNYQKRVWEEVRHIPFGQTRRYGDIAHAIGGSAQSVGTALGANMIPLLIPCHRVVSARGSGAYSAFGGAEDKVRLLDLENGF</sequence>
<evidence type="ECO:0000256" key="4">
    <source>
        <dbReference type="ARBA" id="ARBA00022763"/>
    </source>
</evidence>
<gene>
    <name evidence="8" type="ORF">AA15669_0348</name>
</gene>
<keyword evidence="5" id="KW-0234">DNA repair</keyword>
<evidence type="ECO:0000256" key="3">
    <source>
        <dbReference type="ARBA" id="ARBA00022679"/>
    </source>
</evidence>
<dbReference type="InterPro" id="IPR036388">
    <property type="entry name" value="WH-like_DNA-bd_sf"/>
</dbReference>
<comment type="catalytic activity">
    <reaction evidence="6">
        <text>a 6-O-methyl-2'-deoxyguanosine in DNA + L-cysteinyl-[protein] = S-methyl-L-cysteinyl-[protein] + a 2'-deoxyguanosine in DNA</text>
        <dbReference type="Rhea" id="RHEA:24000"/>
        <dbReference type="Rhea" id="RHEA-COMP:10131"/>
        <dbReference type="Rhea" id="RHEA-COMP:10132"/>
        <dbReference type="Rhea" id="RHEA-COMP:11367"/>
        <dbReference type="Rhea" id="RHEA-COMP:11368"/>
        <dbReference type="ChEBI" id="CHEBI:29950"/>
        <dbReference type="ChEBI" id="CHEBI:82612"/>
        <dbReference type="ChEBI" id="CHEBI:85445"/>
        <dbReference type="ChEBI" id="CHEBI:85448"/>
        <dbReference type="EC" id="2.1.1.63"/>
    </reaction>
</comment>
<feature type="domain" description="Methylated-DNA-[protein]-cysteine S-methyltransferase DNA binding" evidence="7">
    <location>
        <begin position="69"/>
        <end position="146"/>
    </location>
</feature>
<protein>
    <submittedName>
        <fullName evidence="8">O6-methylguanine-DNA methyltransferase</fullName>
    </submittedName>
</protein>
<evidence type="ECO:0000259" key="7">
    <source>
        <dbReference type="Pfam" id="PF01035"/>
    </source>
</evidence>
<dbReference type="NCBIfam" id="TIGR00589">
    <property type="entry name" value="ogt"/>
    <property type="match status" value="1"/>
</dbReference>
<evidence type="ECO:0000313" key="9">
    <source>
        <dbReference type="Proteomes" id="UP001062901"/>
    </source>
</evidence>
<dbReference type="PROSITE" id="PS00374">
    <property type="entry name" value="MGMT"/>
    <property type="match status" value="1"/>
</dbReference>
<dbReference type="GO" id="GO:0008168">
    <property type="term" value="F:methyltransferase activity"/>
    <property type="evidence" value="ECO:0007669"/>
    <property type="project" value="UniProtKB-KW"/>
</dbReference>
<dbReference type="SUPFAM" id="SSF53155">
    <property type="entry name" value="Methylated DNA-protein cysteine methyltransferase domain"/>
    <property type="match status" value="1"/>
</dbReference>
<dbReference type="PANTHER" id="PTHR10815:SF13">
    <property type="entry name" value="METHYLATED-DNA--PROTEIN-CYSTEINE METHYLTRANSFERASE"/>
    <property type="match status" value="1"/>
</dbReference>
<dbReference type="Gene3D" id="1.10.10.10">
    <property type="entry name" value="Winged helix-like DNA-binding domain superfamily/Winged helix DNA-binding domain"/>
    <property type="match status" value="1"/>
</dbReference>
<dbReference type="Proteomes" id="UP001062901">
    <property type="component" value="Unassembled WGS sequence"/>
</dbReference>
<accession>A0ABQ0NWM6</accession>
<dbReference type="RefSeq" id="WP_018979896.1">
    <property type="nucleotide sequence ID" value="NZ_BAQD01000003.1"/>
</dbReference>
<dbReference type="PANTHER" id="PTHR10815">
    <property type="entry name" value="METHYLATED-DNA--PROTEIN-CYSTEINE METHYLTRANSFERASE"/>
    <property type="match status" value="1"/>
</dbReference>
<proteinExistence type="predicted"/>
<dbReference type="SUPFAM" id="SSF46767">
    <property type="entry name" value="Methylated DNA-protein cysteine methyltransferase, C-terminal domain"/>
    <property type="match status" value="1"/>
</dbReference>
<dbReference type="InterPro" id="IPR014048">
    <property type="entry name" value="MethylDNA_cys_MeTrfase_DNA-bd"/>
</dbReference>
<evidence type="ECO:0000313" key="8">
    <source>
        <dbReference type="EMBL" id="GBQ05186.1"/>
    </source>
</evidence>
<keyword evidence="9" id="KW-1185">Reference proteome</keyword>
<dbReference type="InterPro" id="IPR036217">
    <property type="entry name" value="MethylDNA_cys_MeTrfase_DNAb"/>
</dbReference>
<evidence type="ECO:0000256" key="5">
    <source>
        <dbReference type="ARBA" id="ARBA00023204"/>
    </source>
</evidence>
<keyword evidence="3" id="KW-0808">Transferase</keyword>
<dbReference type="InterPro" id="IPR001497">
    <property type="entry name" value="MethylDNA_cys_MeTrfase_AS"/>
</dbReference>
<name>A0ABQ0NWM6_9PROT</name>
<dbReference type="InterPro" id="IPR036631">
    <property type="entry name" value="MGMT_N_sf"/>
</dbReference>